<comment type="catalytic activity">
    <reaction evidence="1">
        <text>All bonds known to be hydrolyzed by this endopeptidase have arginine in P1 and an acidic residue in P4. P6 is often occupied by an acidic residue or by a hydroxy-amino-acid residue, the phosphorylation of which enhances cleavage.</text>
        <dbReference type="EC" id="3.4.22.49"/>
    </reaction>
</comment>
<organism evidence="6 7">
    <name type="scientific">Cryptosporidium ubiquitum</name>
    <dbReference type="NCBI Taxonomy" id="857276"/>
    <lineage>
        <taxon>Eukaryota</taxon>
        <taxon>Sar</taxon>
        <taxon>Alveolata</taxon>
        <taxon>Apicomplexa</taxon>
        <taxon>Conoidasida</taxon>
        <taxon>Coccidia</taxon>
        <taxon>Eucoccidiorida</taxon>
        <taxon>Eimeriorina</taxon>
        <taxon>Cryptosporidiidae</taxon>
        <taxon>Cryptosporidium</taxon>
    </lineage>
</organism>
<name>A0A1J4ML19_9CRYT</name>
<keyword evidence="6" id="KW-0645">Protease</keyword>
<keyword evidence="7" id="KW-1185">Reference proteome</keyword>
<sequence>MDNNLYEVLFELSKDNKFEDLLIQCLELLLIRINAIFSFENKHANNTSKLQDETNLPHIFESLTSTFEDSTRMEIIIAIKKNLMKMTNFCEIEKLFQTNINQVLDYFEEIYKIYEFITVCCIELKNTKKLMYYLVLSHNILPCFIIGDLLFLRKNMAGNWNTEKILISSIAKVSKEIYRDQNSKFLSTKMEELYFSWIICLDNLLEYLKTRLFIINNSRNNFSKEILGLTKYTQELFYWISRSNLSYYYQILIIIIFCDSLSIKTLNNNQMLDLFEDPSLNNVNMLSGANEVDGIHENIIKILNKFLKFRMHNEILDLLVILNGLSTLLINIVHQNMKKLNSPETDLHIRISHNLYINSMEYYCFNVKFEAKELKIMELHYLKARLCMANQLLLERLYLNQCLTNKFNQIALDRRYQKVLTSYLFLTIGVINSFSKIELDKNLIFIIGNLLDSQCFILENILSENLSFDSVFFKNMDSYRTSLLNYIIKQIFFLRSKNQKFEFLCDNCIFKIVKIFSLFLEIQTKQIQEHEENVGTIDKIKIKFKTSICEVVIRFIQYRNGILDELFNNMEEMVNHILNNTQIKDNSDMDEIILNFLLSISENLIRLSSQMRSIKNYKDSVKLLNLALKCLSNTFTVPWVAVDESIYEIEKKIQKLKIVEERPNINLSRYLYLTPIRKYDYLQEENNLTIDNLLNFTEKNHFEELWKNENFEFYNYESIKHKNVGFVSYNTNVKFENLLTPFTQKLRSKGLSQIQSQTIKRIQTSAISYIVKSKSQFNKINGREIIPVSKKLKDGEIDFPIHILLFLIALDQIISSIQLQFSQEPTKTFLENILLLVEEKLSILFTLIDHCSYLFIFGDRLIELFPFIEDFDKIYSSKIVIHEKNTNCNDQIVKQYFFNLFSSIVARFTKAKLLLINEFSTNKMTLYRYPAVKNERNYVIQIIWFNLELNYYLYYREVSSKYNQIFKKGILNGFCAEIINVYKIINKFIDERRAEKLVTSSKLNFELYFKFKVEFLNYYLWLMKVFNIQNNNLVDSKVIYKSEINIILDELTSLINKISLDYKLLYLSRMNTYNIYLLFFEDFNNTFSTITSSNLSKDKNNKIHINIQESLNLLYKYLGIHENYEQNFCKLITLEYWEDKLNSENNTILCSKQNIAYFQQNVEKEIFNEFEDIPIPINNKINGSEQEDKKDKSFGFESNNYSKSSLNINSFMLKTNELINNQEFYKVICEIGLNELEILLYNTYEVLEIILSQGLDSKLSKKLIGAALYFFNPCWTFILSFKSNLIDIETVSKYIHYSLSEFIENFQLFSMNNTEQKEMIIMNIGLFVSNILYYSARLIDRELYDSNDSIIKWLGVANIYLDGLLFLVENKYLLSSDFIDEKISIPSSVKETLLNLIVLKIESINIIDEVFSFLEIINRVGVDEIINDKPSNMALFIRILNKLSTLFMKANKPDISLFYLLESNKITQVIILWLETCNINSLHWQHNILSTCLSHNFQIYFINLVLKSLTQLGEFWWKLGVIERSQSVYNKIVAFYKKWTIPYKKLIVLYFYQLPTLLNHIFSRSDSQFNLVYSIDNLDLFKKTFYEKDISGNSEGLNIDFLKEILEYIKIISVCKYLSYFEEEIILMKLLFILLYFTLNNSLPIIKDYFINNFPFIFQNDTLLPENCEFKIIQTLRKIIIKLLKDNINSSNLILELLSINADEYLKNKYFMFFLSNTVNYILLFISSKYTEIIGTYFIKKCSKEAIQNIVILENEFDIIKKFNSNIKKNSIEFTIKEICKLIISIKQILSIELTPVESQVILIEPTKLNNSNYENKLISSNYSIEKNELNSIVDQISQEESIIKNRLHLFKQILVFVDTIFKHMLLNERMNYYLLNQLSASIILDITLLIKVLCYPDTSWNTIFCCFINSLTPISLSNDYSFSIIQSIRTIQREFEHFRIKDKYNSVFESNIQPNLLKFFLDNKNNELSNWRWGGDISIKEIEDNISMVYIRFSTFFTNFTYKSSNNFKYSLLQITKDFSYNGYISELTNAINNQSRYNSSKLTLFYFVENARLNKLLEEFDNIQRMNTESIINIDIDTNSSEQARQWWNKRISIESRLNKWLINFSNQILNGWITKLFYGWNKKLSIKKNFKQVMEFVKTHLIDINQSLINIILFSLTNNAPQILALLESNNMLNLDLTEIRNQFKKIKFQSSRNKVEKLPVIVFLDKILICLPIESIYDLRYQPITRGINRRICKNNMDNFFQQLRKHKENNLHLLADFCNLYYCINPTGDLEETEKIITAFIKQKFGSKCSGISNSTPQATVIMNNMCINQSNLYLFCGHQAGERFIQGEAFERGVVTGNLNNGKNHFYIPPSLLIGCSSSKIRSYGSNNIFFTPMHYLIGGSPFVLGALWDVTDQDIDRFTMSIFDNWVGLKLSLIESITLARQECKLPLLNGSSCVCFGYPI</sequence>
<dbReference type="PANTHER" id="PTHR12792:SF0">
    <property type="entry name" value="SEPARIN"/>
    <property type="match status" value="1"/>
</dbReference>
<dbReference type="Proteomes" id="UP000186176">
    <property type="component" value="Unassembled WGS sequence"/>
</dbReference>
<dbReference type="VEuPathDB" id="CryptoDB:cubi_02949"/>
<evidence type="ECO:0000259" key="5">
    <source>
        <dbReference type="PROSITE" id="PS51700"/>
    </source>
</evidence>
<protein>
    <recommendedName>
        <fullName evidence="2">separase</fullName>
        <ecNumber evidence="2">3.4.22.49</ecNumber>
    </recommendedName>
</protein>
<gene>
    <name evidence="6" type="ORF">cubi_02949</name>
</gene>
<keyword evidence="3" id="KW-0378">Hydrolase</keyword>
<dbReference type="GO" id="GO:0005737">
    <property type="term" value="C:cytoplasm"/>
    <property type="evidence" value="ECO:0007669"/>
    <property type="project" value="TreeGrafter"/>
</dbReference>
<dbReference type="InterPro" id="IPR030397">
    <property type="entry name" value="SEPARIN_core_dom"/>
</dbReference>
<proteinExistence type="predicted"/>
<dbReference type="GeneID" id="39979739"/>
<dbReference type="PANTHER" id="PTHR12792">
    <property type="entry name" value="EXTRA SPINDLE POLES 1-RELATED"/>
    <property type="match status" value="1"/>
</dbReference>
<evidence type="ECO:0000256" key="1">
    <source>
        <dbReference type="ARBA" id="ARBA00000451"/>
    </source>
</evidence>
<dbReference type="GO" id="GO:0005634">
    <property type="term" value="C:nucleus"/>
    <property type="evidence" value="ECO:0007669"/>
    <property type="project" value="InterPro"/>
</dbReference>
<dbReference type="EMBL" id="LRBP01000013">
    <property type="protein sequence ID" value="OII74147.1"/>
    <property type="molecule type" value="Genomic_DNA"/>
</dbReference>
<evidence type="ECO:0000256" key="3">
    <source>
        <dbReference type="ARBA" id="ARBA00022801"/>
    </source>
</evidence>
<dbReference type="GO" id="GO:0006508">
    <property type="term" value="P:proteolysis"/>
    <property type="evidence" value="ECO:0007669"/>
    <property type="project" value="UniProtKB-KW"/>
</dbReference>
<evidence type="ECO:0000313" key="7">
    <source>
        <dbReference type="Proteomes" id="UP000186176"/>
    </source>
</evidence>
<feature type="domain" description="Peptidase C50" evidence="5">
    <location>
        <begin position="2262"/>
        <end position="2373"/>
    </location>
</feature>
<accession>A0A1J4ML19</accession>
<evidence type="ECO:0000313" key="6">
    <source>
        <dbReference type="EMBL" id="OII74147.1"/>
    </source>
</evidence>
<dbReference type="PROSITE" id="PS51700">
    <property type="entry name" value="SEPARIN"/>
    <property type="match status" value="1"/>
</dbReference>
<dbReference type="RefSeq" id="XP_028875367.1">
    <property type="nucleotide sequence ID" value="XM_029019960.1"/>
</dbReference>
<dbReference type="GO" id="GO:0004197">
    <property type="term" value="F:cysteine-type endopeptidase activity"/>
    <property type="evidence" value="ECO:0007669"/>
    <property type="project" value="InterPro"/>
</dbReference>
<dbReference type="GO" id="GO:0072686">
    <property type="term" value="C:mitotic spindle"/>
    <property type="evidence" value="ECO:0007669"/>
    <property type="project" value="TreeGrafter"/>
</dbReference>
<comment type="caution">
    <text evidence="6">The sequence shown here is derived from an EMBL/GenBank/DDBJ whole genome shotgun (WGS) entry which is preliminary data.</text>
</comment>
<dbReference type="Pfam" id="PF03568">
    <property type="entry name" value="Separin_C"/>
    <property type="match status" value="1"/>
</dbReference>
<dbReference type="InterPro" id="IPR005314">
    <property type="entry name" value="Peptidase_C50"/>
</dbReference>
<evidence type="ECO:0000256" key="4">
    <source>
        <dbReference type="ARBA" id="ARBA00022829"/>
    </source>
</evidence>
<evidence type="ECO:0000256" key="2">
    <source>
        <dbReference type="ARBA" id="ARBA00012489"/>
    </source>
</evidence>
<dbReference type="OrthoDB" id="10255632at2759"/>
<dbReference type="EC" id="3.4.22.49" evidence="2"/>
<reference evidence="6 7" key="1">
    <citation type="submission" date="2016-10" db="EMBL/GenBank/DDBJ databases">
        <title>Reductive evolution of mitochondrial metabolism and differential evolution of invasion-related proteins in Cryptosporidium.</title>
        <authorList>
            <person name="Liu S."/>
            <person name="Roellig D.M."/>
            <person name="Guo Y."/>
            <person name="Li N."/>
            <person name="Frace M.A."/>
            <person name="Tang K."/>
            <person name="Zhang L."/>
            <person name="Feng Y."/>
            <person name="Xiao L."/>
        </authorList>
    </citation>
    <scope>NUCLEOTIDE SEQUENCE [LARGE SCALE GENOMIC DNA]</scope>
    <source>
        <strain evidence="6">39726</strain>
    </source>
</reference>
<keyword evidence="4" id="KW-0159">Chromosome partition</keyword>
<dbReference type="GO" id="GO:0051307">
    <property type="term" value="P:meiotic chromosome separation"/>
    <property type="evidence" value="ECO:0007669"/>
    <property type="project" value="TreeGrafter"/>
</dbReference>